<dbReference type="AlphaFoldDB" id="A0A3M7C2S4"/>
<feature type="transmembrane region" description="Helical" evidence="2">
    <location>
        <begin position="83"/>
        <end position="103"/>
    </location>
</feature>
<keyword evidence="2" id="KW-1133">Transmembrane helix</keyword>
<keyword evidence="2" id="KW-0812">Transmembrane</keyword>
<comment type="caution">
    <text evidence="3">The sequence shown here is derived from an EMBL/GenBank/DDBJ whole genome shotgun (WGS) entry which is preliminary data.</text>
</comment>
<evidence type="ECO:0000256" key="1">
    <source>
        <dbReference type="SAM" id="MobiDB-lite"/>
    </source>
</evidence>
<gene>
    <name evidence="3" type="ORF">D0865_09286</name>
</gene>
<evidence type="ECO:0000256" key="2">
    <source>
        <dbReference type="SAM" id="Phobius"/>
    </source>
</evidence>
<evidence type="ECO:0000313" key="3">
    <source>
        <dbReference type="EMBL" id="RMY46442.1"/>
    </source>
</evidence>
<proteinExistence type="predicted"/>
<feature type="compositionally biased region" description="Low complexity" evidence="1">
    <location>
        <begin position="1"/>
        <end position="12"/>
    </location>
</feature>
<feature type="transmembrane region" description="Helical" evidence="2">
    <location>
        <begin position="57"/>
        <end position="77"/>
    </location>
</feature>
<dbReference type="Proteomes" id="UP000270230">
    <property type="component" value="Unassembled WGS sequence"/>
</dbReference>
<reference evidence="3 4" key="1">
    <citation type="journal article" date="2018" name="BMC Genomics">
        <title>Genomic evidence for intraspecific hybridization in a clonal and extremely halotolerant yeast.</title>
        <authorList>
            <person name="Gostincar C."/>
            <person name="Stajich J.E."/>
            <person name="Zupancic J."/>
            <person name="Zalar P."/>
            <person name="Gunde-Cimerman N."/>
        </authorList>
    </citation>
    <scope>NUCLEOTIDE SEQUENCE [LARGE SCALE GENOMIC DNA]</scope>
    <source>
        <strain evidence="3 4">EXF-151</strain>
    </source>
</reference>
<feature type="region of interest" description="Disordered" evidence="1">
    <location>
        <begin position="1"/>
        <end position="35"/>
    </location>
</feature>
<evidence type="ECO:0000313" key="4">
    <source>
        <dbReference type="Proteomes" id="UP000270230"/>
    </source>
</evidence>
<accession>A0A3M7C2S4</accession>
<name>A0A3M7C2S4_HORWE</name>
<organism evidence="3 4">
    <name type="scientific">Hortaea werneckii</name>
    <name type="common">Black yeast</name>
    <name type="synonym">Cladosporium werneckii</name>
    <dbReference type="NCBI Taxonomy" id="91943"/>
    <lineage>
        <taxon>Eukaryota</taxon>
        <taxon>Fungi</taxon>
        <taxon>Dikarya</taxon>
        <taxon>Ascomycota</taxon>
        <taxon>Pezizomycotina</taxon>
        <taxon>Dothideomycetes</taxon>
        <taxon>Dothideomycetidae</taxon>
        <taxon>Mycosphaerellales</taxon>
        <taxon>Teratosphaeriaceae</taxon>
        <taxon>Hortaea</taxon>
    </lineage>
</organism>
<keyword evidence="2" id="KW-0472">Membrane</keyword>
<feature type="compositionally biased region" description="Acidic residues" evidence="1">
    <location>
        <begin position="24"/>
        <end position="35"/>
    </location>
</feature>
<dbReference type="EMBL" id="QWIN01000837">
    <property type="protein sequence ID" value="RMY46442.1"/>
    <property type="molecule type" value="Genomic_DNA"/>
</dbReference>
<dbReference type="OrthoDB" id="3358048at2759"/>
<feature type="transmembrane region" description="Helical" evidence="2">
    <location>
        <begin position="129"/>
        <end position="149"/>
    </location>
</feature>
<sequence length="206" mass="23052">MATTSSAASASTRLRRTFHYPSESDSEPDDLDEEHQEQLISSLQDQDAAKTDFYRKAFLTIPLTAALFFLYTLVFNARSAQQVLLTILSLSSVLCTAYILLFMPVQRPERKGKIPLYKIDAASGPVDKYLVYLNAALAGILLLASGASWKHRALEEAWREALPSIVMALTMIARQLLAPVDIEELRMRIPCEPFKRDDGKTSLEAR</sequence>
<protein>
    <submittedName>
        <fullName evidence="3">Uncharacterized protein</fullName>
    </submittedName>
</protein>